<dbReference type="AlphaFoldDB" id="A0A7C8M913"/>
<feature type="compositionally biased region" description="Basic and acidic residues" evidence="1">
    <location>
        <begin position="629"/>
        <end position="646"/>
    </location>
</feature>
<reference evidence="2 3" key="1">
    <citation type="submission" date="2020-01" db="EMBL/GenBank/DDBJ databases">
        <authorList>
            <consortium name="DOE Joint Genome Institute"/>
            <person name="Haridas S."/>
            <person name="Albert R."/>
            <person name="Binder M."/>
            <person name="Bloem J."/>
            <person name="Labutti K."/>
            <person name="Salamov A."/>
            <person name="Andreopoulos B."/>
            <person name="Baker S.E."/>
            <person name="Barry K."/>
            <person name="Bills G."/>
            <person name="Bluhm B.H."/>
            <person name="Cannon C."/>
            <person name="Castanera R."/>
            <person name="Culley D.E."/>
            <person name="Daum C."/>
            <person name="Ezra D."/>
            <person name="Gonzalez J.B."/>
            <person name="Henrissat B."/>
            <person name="Kuo A."/>
            <person name="Liang C."/>
            <person name="Lipzen A."/>
            <person name="Lutzoni F."/>
            <person name="Magnuson J."/>
            <person name="Mondo S."/>
            <person name="Nolan M."/>
            <person name="Ohm R."/>
            <person name="Pangilinan J."/>
            <person name="Park H.-J.H."/>
            <person name="Ramirez L."/>
            <person name="Alfaro M."/>
            <person name="Sun H."/>
            <person name="Tritt A."/>
            <person name="Yoshinaga Y."/>
            <person name="Zwiers L.-H.L."/>
            <person name="Turgeon B.G."/>
            <person name="Goodwin S.B."/>
            <person name="Spatafora J.W."/>
            <person name="Crous P.W."/>
            <person name="Grigoriev I.V."/>
        </authorList>
    </citation>
    <scope>NUCLEOTIDE SEQUENCE [LARGE SCALE GENOMIC DNA]</scope>
    <source>
        <strain evidence="2 3">CBS 611.86</strain>
    </source>
</reference>
<feature type="compositionally biased region" description="Basic and acidic residues" evidence="1">
    <location>
        <begin position="525"/>
        <end position="541"/>
    </location>
</feature>
<comment type="caution">
    <text evidence="2">The sequence shown here is derived from an EMBL/GenBank/DDBJ whole genome shotgun (WGS) entry which is preliminary data.</text>
</comment>
<dbReference type="OrthoDB" id="3946796at2759"/>
<feature type="compositionally biased region" description="Low complexity" evidence="1">
    <location>
        <begin position="454"/>
        <end position="467"/>
    </location>
</feature>
<evidence type="ECO:0000313" key="3">
    <source>
        <dbReference type="Proteomes" id="UP000481861"/>
    </source>
</evidence>
<feature type="region of interest" description="Disordered" evidence="1">
    <location>
        <begin position="745"/>
        <end position="805"/>
    </location>
</feature>
<dbReference type="Proteomes" id="UP000481861">
    <property type="component" value="Unassembled WGS sequence"/>
</dbReference>
<sequence>MRVTRAALRDQVTQHVETDTADASSPLAERVPLAEVSANAATDVAALEEPEIKKMPAKKGKAKGSAKKGAKGKKGKASDEEQVEAGHVPEDERLAAASPTSEAPIDESTKEPTKEPSEGEEVDQVPVSDQPPPSPPSRPVRMTRRQLAIQEEELSKSQHAPLPSPPMLEETPEETTAGAQEQMPMPSSEEQVPAFQEEIVEVTSPETPVPEVEQVEHPEPAEVEQVANENPAEIEQVTTQEHKNVDQVVNKEPAGVEQIANQEPVEVDQVADQEPAEVEHVANQEPAEVEHVANREPTGAGQIVNQEPTQEESRIDAEVQQMSQPPDVTTPSVEVTSEPEPKTLTNAKSCEAGTTPATSRAPSRSPSKSPARSPRRLEESIEAIDALEEALDHVGRAIPKLEQSGDEKSPRKARFPRTAATPNARVKTTKKSPLASKVSMAPSVAPRSLKPTIARSSVARSSSVRLPSSKEHRKGSGEVSDYLASKRRPISMSFPTPPPPPKSSKQPTKPTFQLPGEAVAAKLKAQREERLKQEANGEVTKKRPRPISMPPPPKSTKPPTKPNFQLPGEVTAARLKAQKEERLKRETEGQAPTGRSFSMPPPPKTKSTKPPTKANFQLPGEAVAARLKAQREERLKREEEDAEGAKKPTFKARPVPVHKNTPALVRQTASSKARESMISKENTSSLTVPSSTRRASSVNVGKRSSVVAPRSISTSATTTSHRNSVVLPKSAVQPANATALKLKGRDVFNRDKLEKEAKDDQKRGKEEVAWKARAQAAERGRIASREWAEKQKRRSMALAAPKTEA</sequence>
<feature type="compositionally biased region" description="Polar residues" evidence="1">
    <location>
        <begin position="711"/>
        <end position="723"/>
    </location>
</feature>
<proteinExistence type="predicted"/>
<feature type="compositionally biased region" description="Polar residues" evidence="1">
    <location>
        <begin position="320"/>
        <end position="335"/>
    </location>
</feature>
<feature type="compositionally biased region" description="Pro residues" evidence="1">
    <location>
        <begin position="129"/>
        <end position="138"/>
    </location>
</feature>
<feature type="region of interest" description="Disordered" evidence="1">
    <location>
        <begin position="282"/>
        <end position="617"/>
    </location>
</feature>
<feature type="region of interest" description="Disordered" evidence="1">
    <location>
        <begin position="1"/>
        <end position="194"/>
    </location>
</feature>
<feature type="compositionally biased region" description="Low complexity" evidence="1">
    <location>
        <begin position="354"/>
        <end position="372"/>
    </location>
</feature>
<keyword evidence="3" id="KW-1185">Reference proteome</keyword>
<evidence type="ECO:0000313" key="2">
    <source>
        <dbReference type="EMBL" id="KAF2872378.1"/>
    </source>
</evidence>
<evidence type="ECO:0000256" key="1">
    <source>
        <dbReference type="SAM" id="MobiDB-lite"/>
    </source>
</evidence>
<feature type="compositionally biased region" description="Low complexity" evidence="1">
    <location>
        <begin position="503"/>
        <end position="512"/>
    </location>
</feature>
<dbReference type="EMBL" id="JAADJZ010000009">
    <property type="protein sequence ID" value="KAF2872378.1"/>
    <property type="molecule type" value="Genomic_DNA"/>
</dbReference>
<organism evidence="2 3">
    <name type="scientific">Massariosphaeria phaeospora</name>
    <dbReference type="NCBI Taxonomy" id="100035"/>
    <lineage>
        <taxon>Eukaryota</taxon>
        <taxon>Fungi</taxon>
        <taxon>Dikarya</taxon>
        <taxon>Ascomycota</taxon>
        <taxon>Pezizomycotina</taxon>
        <taxon>Dothideomycetes</taxon>
        <taxon>Pleosporomycetidae</taxon>
        <taxon>Pleosporales</taxon>
        <taxon>Pleosporales incertae sedis</taxon>
        <taxon>Massariosphaeria</taxon>
    </lineage>
</organism>
<feature type="compositionally biased region" description="Basic and acidic residues" evidence="1">
    <location>
        <begin position="282"/>
        <end position="294"/>
    </location>
</feature>
<feature type="compositionally biased region" description="Basic residues" evidence="1">
    <location>
        <begin position="55"/>
        <end position="75"/>
    </location>
</feature>
<feature type="region of interest" description="Disordered" evidence="1">
    <location>
        <begin position="629"/>
        <end position="730"/>
    </location>
</feature>
<name>A0A7C8M913_9PLEO</name>
<accession>A0A7C8M913</accession>
<feature type="compositionally biased region" description="Basic and acidic residues" evidence="1">
    <location>
        <begin position="745"/>
        <end position="790"/>
    </location>
</feature>
<feature type="compositionally biased region" description="Basic and acidic residues" evidence="1">
    <location>
        <begin position="107"/>
        <end position="117"/>
    </location>
</feature>
<protein>
    <submittedName>
        <fullName evidence="2">Uncharacterized protein</fullName>
    </submittedName>
</protein>
<feature type="compositionally biased region" description="Basic and acidic residues" evidence="1">
    <location>
        <begin position="577"/>
        <end position="588"/>
    </location>
</feature>
<gene>
    <name evidence="2" type="ORF">BDV95DRAFT_382310</name>
</gene>
<feature type="compositionally biased region" description="Acidic residues" evidence="1">
    <location>
        <begin position="380"/>
        <end position="389"/>
    </location>
</feature>
<feature type="compositionally biased region" description="Pro residues" evidence="1">
    <location>
        <begin position="547"/>
        <end position="561"/>
    </location>
</feature>
<feature type="compositionally biased region" description="Polar residues" evidence="1">
    <location>
        <begin position="679"/>
        <end position="699"/>
    </location>
</feature>